<dbReference type="PANTHER" id="PTHR13812">
    <property type="entry name" value="KETIMINE REDUCTASE MU-CRYSTALLIN"/>
    <property type="match status" value="1"/>
</dbReference>
<dbReference type="Proteomes" id="UP001602119">
    <property type="component" value="Unassembled WGS sequence"/>
</dbReference>
<dbReference type="Gene3D" id="3.40.50.720">
    <property type="entry name" value="NAD(P)-binding Rossmann-like Domain"/>
    <property type="match status" value="1"/>
</dbReference>
<organism evidence="1 2">
    <name type="scientific">Microtetraspora fusca</name>
    <dbReference type="NCBI Taxonomy" id="1997"/>
    <lineage>
        <taxon>Bacteria</taxon>
        <taxon>Bacillati</taxon>
        <taxon>Actinomycetota</taxon>
        <taxon>Actinomycetes</taxon>
        <taxon>Streptosporangiales</taxon>
        <taxon>Streptosporangiaceae</taxon>
        <taxon>Microtetraspora</taxon>
    </lineage>
</organism>
<dbReference type="InterPro" id="IPR036291">
    <property type="entry name" value="NAD(P)-bd_dom_sf"/>
</dbReference>
<dbReference type="PIRSF" id="PIRSF001439">
    <property type="entry name" value="CryM"/>
    <property type="match status" value="1"/>
</dbReference>
<dbReference type="EMBL" id="JBIAXI010000004">
    <property type="protein sequence ID" value="MFF4772575.1"/>
    <property type="molecule type" value="Genomic_DNA"/>
</dbReference>
<protein>
    <submittedName>
        <fullName evidence="1">Ornithine cyclodeaminase</fullName>
    </submittedName>
</protein>
<reference evidence="1 2" key="1">
    <citation type="submission" date="2024-10" db="EMBL/GenBank/DDBJ databases">
        <title>The Natural Products Discovery Center: Release of the First 8490 Sequenced Strains for Exploring Actinobacteria Biosynthetic Diversity.</title>
        <authorList>
            <person name="Kalkreuter E."/>
            <person name="Kautsar S.A."/>
            <person name="Yang D."/>
            <person name="Bader C.D."/>
            <person name="Teijaro C.N."/>
            <person name="Fluegel L."/>
            <person name="Davis C.M."/>
            <person name="Simpson J.R."/>
            <person name="Lauterbach L."/>
            <person name="Steele A.D."/>
            <person name="Gui C."/>
            <person name="Meng S."/>
            <person name="Li G."/>
            <person name="Viehrig K."/>
            <person name="Ye F."/>
            <person name="Su P."/>
            <person name="Kiefer A.F."/>
            <person name="Nichols A."/>
            <person name="Cepeda A.J."/>
            <person name="Yan W."/>
            <person name="Fan B."/>
            <person name="Jiang Y."/>
            <person name="Adhikari A."/>
            <person name="Zheng C.-J."/>
            <person name="Schuster L."/>
            <person name="Cowan T.M."/>
            <person name="Smanski M.J."/>
            <person name="Chevrette M.G."/>
            <person name="De Carvalho L.P.S."/>
            <person name="Shen B."/>
        </authorList>
    </citation>
    <scope>NUCLEOTIDE SEQUENCE [LARGE SCALE GENOMIC DNA]</scope>
    <source>
        <strain evidence="1 2">NPDC001281</strain>
    </source>
</reference>
<evidence type="ECO:0000313" key="2">
    <source>
        <dbReference type="Proteomes" id="UP001602119"/>
    </source>
</evidence>
<comment type="caution">
    <text evidence="1">The sequence shown here is derived from an EMBL/GenBank/DDBJ whole genome shotgun (WGS) entry which is preliminary data.</text>
</comment>
<dbReference type="SUPFAM" id="SSF51735">
    <property type="entry name" value="NAD(P)-binding Rossmann-fold domains"/>
    <property type="match status" value="1"/>
</dbReference>
<dbReference type="Gene3D" id="3.30.1780.10">
    <property type="entry name" value="ornithine cyclodeaminase, domain 1"/>
    <property type="match status" value="1"/>
</dbReference>
<keyword evidence="2" id="KW-1185">Reference proteome</keyword>
<dbReference type="InterPro" id="IPR003462">
    <property type="entry name" value="ODC_Mu_crystall"/>
</dbReference>
<proteinExistence type="predicted"/>
<name>A0ABW6V064_MICFU</name>
<sequence>MAAVPDDALLYLNGADVSALCARIPVTDVVRATFQESRRGNAGVSPEAALRWTTPDGYAARSLILPAWAGDDRGCKIINASMGNERNGLPRAHGLIVLNDPESAMPRCLMEGARISALRTAAVSVVALEAVRPLADVGHVAFLGCGRQAATHLELLRQHCPRLSRVTVFDADRGRAERFAADAGMRVQVVGTALAAVRDAEITVAVTTTTTPYVELDWLPPGGIFVNVSLDDATEDLLLGCDHLFVDDWALVAADSHRLLGRLYRAGKAAAPDAPGDARGRRVDAELPVLVSGGYHRPIAAHERVVINPFGMGMNDIALAAAVYERAVSEGVGRWLER</sequence>
<dbReference type="InterPro" id="IPR023401">
    <property type="entry name" value="ODC_N"/>
</dbReference>
<dbReference type="RefSeq" id="WP_066944357.1">
    <property type="nucleotide sequence ID" value="NZ_BBYK01000056.1"/>
</dbReference>
<evidence type="ECO:0000313" key="1">
    <source>
        <dbReference type="EMBL" id="MFF4772575.1"/>
    </source>
</evidence>
<dbReference type="PANTHER" id="PTHR13812:SF19">
    <property type="entry name" value="KETIMINE REDUCTASE MU-CRYSTALLIN"/>
    <property type="match status" value="1"/>
</dbReference>
<accession>A0ABW6V064</accession>
<dbReference type="Pfam" id="PF02423">
    <property type="entry name" value="OCD_Mu_crystall"/>
    <property type="match status" value="1"/>
</dbReference>
<gene>
    <name evidence="1" type="ORF">ACFY05_06920</name>
</gene>